<keyword evidence="2" id="KW-1185">Reference proteome</keyword>
<dbReference type="KEGG" id="psl:Psta_0528"/>
<reference evidence="1 2" key="1">
    <citation type="journal article" date="2009" name="Stand. Genomic Sci.">
        <title>Complete genome sequence of Pirellula staleyi type strain (ATCC 27377).</title>
        <authorList>
            <person name="Clum A."/>
            <person name="Tindall B.J."/>
            <person name="Sikorski J."/>
            <person name="Ivanova N."/>
            <person name="Mavrommatis K."/>
            <person name="Lucas S."/>
            <person name="Glavina del Rio T."/>
            <person name="Nolan M."/>
            <person name="Chen F."/>
            <person name="Tice H."/>
            <person name="Pitluck S."/>
            <person name="Cheng J.F."/>
            <person name="Chertkov O."/>
            <person name="Brettin T."/>
            <person name="Han C."/>
            <person name="Detter J.C."/>
            <person name="Kuske C."/>
            <person name="Bruce D."/>
            <person name="Goodwin L."/>
            <person name="Ovchinikova G."/>
            <person name="Pati A."/>
            <person name="Mikhailova N."/>
            <person name="Chen A."/>
            <person name="Palaniappan K."/>
            <person name="Land M."/>
            <person name="Hauser L."/>
            <person name="Chang Y.J."/>
            <person name="Jeffries C.D."/>
            <person name="Chain P."/>
            <person name="Rohde M."/>
            <person name="Goker M."/>
            <person name="Bristow J."/>
            <person name="Eisen J.A."/>
            <person name="Markowitz V."/>
            <person name="Hugenholtz P."/>
            <person name="Kyrpides N.C."/>
            <person name="Klenk H.P."/>
            <person name="Lapidus A."/>
        </authorList>
    </citation>
    <scope>NUCLEOTIDE SEQUENCE [LARGE SCALE GENOMIC DNA]</scope>
    <source>
        <strain evidence="2">ATCC 27377 / DSM 6068 / ICPB 4128</strain>
    </source>
</reference>
<name>D2R3I4_PIRSD</name>
<evidence type="ECO:0000313" key="2">
    <source>
        <dbReference type="Proteomes" id="UP000001887"/>
    </source>
</evidence>
<dbReference type="Proteomes" id="UP000001887">
    <property type="component" value="Chromosome"/>
</dbReference>
<dbReference type="EMBL" id="CP001848">
    <property type="protein sequence ID" value="ADB15215.1"/>
    <property type="molecule type" value="Genomic_DNA"/>
</dbReference>
<gene>
    <name evidence="1" type="ordered locus">Psta_0528</name>
</gene>
<evidence type="ECO:0000313" key="1">
    <source>
        <dbReference type="EMBL" id="ADB15215.1"/>
    </source>
</evidence>
<dbReference type="HOGENOM" id="CLU_2790374_0_0_0"/>
<dbReference type="STRING" id="530564.Psta_0528"/>
<accession>D2R3I4</accession>
<organism evidence="1 2">
    <name type="scientific">Pirellula staleyi (strain ATCC 27377 / DSM 6068 / ICPB 4128)</name>
    <name type="common">Pirella staleyi</name>
    <dbReference type="NCBI Taxonomy" id="530564"/>
    <lineage>
        <taxon>Bacteria</taxon>
        <taxon>Pseudomonadati</taxon>
        <taxon>Planctomycetota</taxon>
        <taxon>Planctomycetia</taxon>
        <taxon>Pirellulales</taxon>
        <taxon>Pirellulaceae</taxon>
        <taxon>Pirellula</taxon>
    </lineage>
</organism>
<proteinExistence type="predicted"/>
<protein>
    <submittedName>
        <fullName evidence="1">Uncharacterized protein</fullName>
    </submittedName>
</protein>
<sequence>MPLRSCLQPHTPYNHFRHDNRQDLAILAGAKPQPVPLVMLSQHSLLRVPLSHFRPPTDLFAVAPKSCC</sequence>
<dbReference type="AlphaFoldDB" id="D2R3I4"/>